<reference evidence="2 3" key="1">
    <citation type="submission" date="2019-10" db="EMBL/GenBank/DDBJ databases">
        <authorList>
            <person name="Palmer J.M."/>
        </authorList>
    </citation>
    <scope>NUCLEOTIDE SEQUENCE [LARGE SCALE GENOMIC DNA]</scope>
    <source>
        <strain evidence="2 3">TWF694</strain>
    </source>
</reference>
<keyword evidence="3" id="KW-1185">Reference proteome</keyword>
<accession>A0AAV9WV02</accession>
<evidence type="ECO:0000313" key="3">
    <source>
        <dbReference type="Proteomes" id="UP001365542"/>
    </source>
</evidence>
<sequence>MRAAIIALIFLVGAVLANPAALAKRGCNANNCLRAVRATKRESIGLRFCSDFMGIRPDYTFTTENQFTITEGETTVYATTVTETITTTTGTAETTITAAPAKKRDDWDPEGDDAYLEGRGDILSKCSTDDAKLTSACQCFLSGRPVSTEVITEYTWAVETIPTLTDTFVVTTTLSVEAKATYLPLIKNPGFDDPVDAVRDWVIFDTEYGCPDCTYEIAPNAGSSSPPNSFKGNWVDSPGVFRFQQPVQLQAGKWYKFKFEYKTVSPSAPQAFIAFELADSYPVTVIGATNQWQTAESVPILADDLHASDALLVVWFFLLGGITGRTETFYFDSFKIWEVEAPS</sequence>
<dbReference type="EMBL" id="JAVHJO010000017">
    <property type="protein sequence ID" value="KAK6525087.1"/>
    <property type="molecule type" value="Genomic_DNA"/>
</dbReference>
<dbReference type="AlphaFoldDB" id="A0AAV9WV02"/>
<name>A0AAV9WV02_9PEZI</name>
<protein>
    <recommendedName>
        <fullName evidence="4">CBM-cenC domain-containing protein</fullName>
    </recommendedName>
</protein>
<evidence type="ECO:0000256" key="1">
    <source>
        <dbReference type="SAM" id="SignalP"/>
    </source>
</evidence>
<proteinExistence type="predicted"/>
<comment type="caution">
    <text evidence="2">The sequence shown here is derived from an EMBL/GenBank/DDBJ whole genome shotgun (WGS) entry which is preliminary data.</text>
</comment>
<dbReference type="Gene3D" id="2.60.120.260">
    <property type="entry name" value="Galactose-binding domain-like"/>
    <property type="match status" value="1"/>
</dbReference>
<organism evidence="2 3">
    <name type="scientific">Orbilia ellipsospora</name>
    <dbReference type="NCBI Taxonomy" id="2528407"/>
    <lineage>
        <taxon>Eukaryota</taxon>
        <taxon>Fungi</taxon>
        <taxon>Dikarya</taxon>
        <taxon>Ascomycota</taxon>
        <taxon>Pezizomycotina</taxon>
        <taxon>Orbiliomycetes</taxon>
        <taxon>Orbiliales</taxon>
        <taxon>Orbiliaceae</taxon>
        <taxon>Orbilia</taxon>
    </lineage>
</organism>
<feature type="chain" id="PRO_5043687501" description="CBM-cenC domain-containing protein" evidence="1">
    <location>
        <begin position="18"/>
        <end position="343"/>
    </location>
</feature>
<evidence type="ECO:0000313" key="2">
    <source>
        <dbReference type="EMBL" id="KAK6525087.1"/>
    </source>
</evidence>
<dbReference type="Proteomes" id="UP001365542">
    <property type="component" value="Unassembled WGS sequence"/>
</dbReference>
<dbReference type="InterPro" id="IPR008979">
    <property type="entry name" value="Galactose-bd-like_sf"/>
</dbReference>
<dbReference type="SUPFAM" id="SSF49785">
    <property type="entry name" value="Galactose-binding domain-like"/>
    <property type="match status" value="1"/>
</dbReference>
<feature type="signal peptide" evidence="1">
    <location>
        <begin position="1"/>
        <end position="17"/>
    </location>
</feature>
<gene>
    <name evidence="2" type="ORF">TWF694_005235</name>
</gene>
<evidence type="ECO:0008006" key="4">
    <source>
        <dbReference type="Google" id="ProtNLM"/>
    </source>
</evidence>
<keyword evidence="1" id="KW-0732">Signal</keyword>